<dbReference type="SFLD" id="SFLDS00003">
    <property type="entry name" value="Haloacid_Dehalogenase"/>
    <property type="match status" value="1"/>
</dbReference>
<dbReference type="InterPro" id="IPR051400">
    <property type="entry name" value="HAD-like_hydrolase"/>
</dbReference>
<dbReference type="Pfam" id="PF13419">
    <property type="entry name" value="HAD_2"/>
    <property type="match status" value="1"/>
</dbReference>
<proteinExistence type="predicted"/>
<dbReference type="GO" id="GO:0046872">
    <property type="term" value="F:metal ion binding"/>
    <property type="evidence" value="ECO:0007669"/>
    <property type="project" value="UniProtKB-KW"/>
</dbReference>
<accession>A0A5E4LSS5</accession>
<evidence type="ECO:0000256" key="2">
    <source>
        <dbReference type="ARBA" id="ARBA00022801"/>
    </source>
</evidence>
<dbReference type="Gene3D" id="1.10.150.520">
    <property type="match status" value="1"/>
</dbReference>
<name>A0A5E4LSS5_9ARCH</name>
<dbReference type="EC" id="3.1.3.-" evidence="4"/>
<evidence type="ECO:0000313" key="5">
    <source>
        <dbReference type="Proteomes" id="UP000789941"/>
    </source>
</evidence>
<sequence length="219" mass="24973">MLKFVLFDIDDTLFPSTEFSTLARKNALNAMISMGLDTNYQSLNSRLTKIIEKKGSNYEGHFNELCRQLKVSEPERFIAAAIAAYHDTKTAIQPFSTVPLTLLHLKESGFKIYVATSGNSIKQWDKLIRLRLALYFDGVFVTEKEKDQMFYKRILVKLKAKPEECIIIGDREDADILPAKSVGIRTIRVLTGKYSSIKSRADFTIRDIGGLLPIFHRFK</sequence>
<dbReference type="PANTHER" id="PTHR46470:SF2">
    <property type="entry name" value="GLYCERALDEHYDE 3-PHOSPHATE PHOSPHATASE"/>
    <property type="match status" value="1"/>
</dbReference>
<evidence type="ECO:0000256" key="1">
    <source>
        <dbReference type="ARBA" id="ARBA00022723"/>
    </source>
</evidence>
<dbReference type="Proteomes" id="UP000789941">
    <property type="component" value="Unassembled WGS sequence"/>
</dbReference>
<keyword evidence="1" id="KW-0479">Metal-binding</keyword>
<reference evidence="4 5" key="1">
    <citation type="submission" date="2019-08" db="EMBL/GenBank/DDBJ databases">
        <authorList>
            <person name="Vazquez-Campos X."/>
        </authorList>
    </citation>
    <scope>NUCLEOTIDE SEQUENCE [LARGE SCALE GENOMIC DNA]</scope>
    <source>
        <strain evidence="4">LFW-283_2</strain>
    </source>
</reference>
<organism evidence="4 5">
    <name type="scientific">Candidatus Bilamarchaeum dharawalense</name>
    <dbReference type="NCBI Taxonomy" id="2885759"/>
    <lineage>
        <taxon>Archaea</taxon>
        <taxon>Candidatus Micrarchaeota</taxon>
        <taxon>Candidatus Micrarchaeia</taxon>
        <taxon>Candidatus Anstonellales</taxon>
        <taxon>Candidatus Bilamarchaeaceae</taxon>
        <taxon>Candidatus Bilamarchaeum</taxon>
    </lineage>
</organism>
<keyword evidence="2 4" id="KW-0378">Hydrolase</keyword>
<comment type="caution">
    <text evidence="4">The sequence shown here is derived from an EMBL/GenBank/DDBJ whole genome shotgun (WGS) entry which is preliminary data.</text>
</comment>
<protein>
    <submittedName>
        <fullName evidence="4">Glyceraldehyde 3-phosphate phosphatase</fullName>
        <ecNumber evidence="4">3.1.3.-</ecNumber>
    </submittedName>
</protein>
<evidence type="ECO:0000313" key="4">
    <source>
        <dbReference type="EMBL" id="VVC04123.1"/>
    </source>
</evidence>
<dbReference type="AlphaFoldDB" id="A0A5E4LSS5"/>
<dbReference type="SFLD" id="SFLDG01129">
    <property type="entry name" value="C1.5:_HAD__Beta-PGM__Phosphata"/>
    <property type="match status" value="1"/>
</dbReference>
<dbReference type="GO" id="GO:0016791">
    <property type="term" value="F:phosphatase activity"/>
    <property type="evidence" value="ECO:0007669"/>
    <property type="project" value="TreeGrafter"/>
</dbReference>
<evidence type="ECO:0000256" key="3">
    <source>
        <dbReference type="ARBA" id="ARBA00022842"/>
    </source>
</evidence>
<dbReference type="SUPFAM" id="SSF56784">
    <property type="entry name" value="HAD-like"/>
    <property type="match status" value="1"/>
</dbReference>
<dbReference type="EMBL" id="CABMJJ010000009">
    <property type="protein sequence ID" value="VVC04123.1"/>
    <property type="molecule type" value="Genomic_DNA"/>
</dbReference>
<dbReference type="Gene3D" id="3.40.50.1000">
    <property type="entry name" value="HAD superfamily/HAD-like"/>
    <property type="match status" value="1"/>
</dbReference>
<gene>
    <name evidence="4" type="ORF">LFW2832_00754</name>
</gene>
<keyword evidence="3" id="KW-0460">Magnesium</keyword>
<dbReference type="InterPro" id="IPR023214">
    <property type="entry name" value="HAD_sf"/>
</dbReference>
<dbReference type="PANTHER" id="PTHR46470">
    <property type="entry name" value="N-ACYLNEURAMINATE-9-PHOSPHATASE"/>
    <property type="match status" value="1"/>
</dbReference>
<dbReference type="InterPro" id="IPR041492">
    <property type="entry name" value="HAD_2"/>
</dbReference>
<dbReference type="InterPro" id="IPR036412">
    <property type="entry name" value="HAD-like_sf"/>
</dbReference>